<sequence length="85" mass="9827">RGITQEASITGIKLAHGNHDSYHSSREKYEKFNILASIYVDDLIPMYNTINDLETFILVFEKTTQQYGLTMSVTKTYIMSLQQFN</sequence>
<protein>
    <recommendedName>
        <fullName evidence="4">Reverse transcriptase</fullName>
    </recommendedName>
</protein>
<feature type="non-terminal residue" evidence="2">
    <location>
        <position position="1"/>
    </location>
</feature>
<reference evidence="2" key="1">
    <citation type="submission" date="2021-02" db="EMBL/GenBank/DDBJ databases">
        <authorList>
            <person name="Nowell W R."/>
        </authorList>
    </citation>
    <scope>NUCLEOTIDE SEQUENCE</scope>
</reference>
<dbReference type="Proteomes" id="UP000663873">
    <property type="component" value="Unassembled WGS sequence"/>
</dbReference>
<keyword evidence="3" id="KW-1185">Reference proteome</keyword>
<evidence type="ECO:0000313" key="2">
    <source>
        <dbReference type="EMBL" id="CAF4535623.1"/>
    </source>
</evidence>
<proteinExistence type="predicted"/>
<name>A0A820XNW5_9BILA</name>
<evidence type="ECO:0000313" key="3">
    <source>
        <dbReference type="Proteomes" id="UP000663873"/>
    </source>
</evidence>
<evidence type="ECO:0000313" key="1">
    <source>
        <dbReference type="EMBL" id="CAF3123902.1"/>
    </source>
</evidence>
<gene>
    <name evidence="1" type="ORF">TIS948_LOCUS8145</name>
    <name evidence="2" type="ORF">UJA718_LOCUS28462</name>
</gene>
<dbReference type="AlphaFoldDB" id="A0A820XNW5"/>
<comment type="caution">
    <text evidence="2">The sequence shown here is derived from an EMBL/GenBank/DDBJ whole genome shotgun (WGS) entry which is preliminary data.</text>
</comment>
<dbReference type="Proteomes" id="UP000663825">
    <property type="component" value="Unassembled WGS sequence"/>
</dbReference>
<dbReference type="EMBL" id="CAJNXB010001028">
    <property type="protein sequence ID" value="CAF3123902.1"/>
    <property type="molecule type" value="Genomic_DNA"/>
</dbReference>
<accession>A0A820XNW5</accession>
<dbReference type="EMBL" id="CAJOBP010008477">
    <property type="protein sequence ID" value="CAF4535623.1"/>
    <property type="molecule type" value="Genomic_DNA"/>
</dbReference>
<evidence type="ECO:0008006" key="4">
    <source>
        <dbReference type="Google" id="ProtNLM"/>
    </source>
</evidence>
<organism evidence="2 3">
    <name type="scientific">Rotaria socialis</name>
    <dbReference type="NCBI Taxonomy" id="392032"/>
    <lineage>
        <taxon>Eukaryota</taxon>
        <taxon>Metazoa</taxon>
        <taxon>Spiralia</taxon>
        <taxon>Gnathifera</taxon>
        <taxon>Rotifera</taxon>
        <taxon>Eurotatoria</taxon>
        <taxon>Bdelloidea</taxon>
        <taxon>Philodinida</taxon>
        <taxon>Philodinidae</taxon>
        <taxon>Rotaria</taxon>
    </lineage>
</organism>